<evidence type="ECO:0000259" key="2">
    <source>
        <dbReference type="PROSITE" id="PS50104"/>
    </source>
</evidence>
<dbReference type="InterPro" id="IPR027417">
    <property type="entry name" value="P-loop_NTPase"/>
</dbReference>
<feature type="transmembrane region" description="Helical" evidence="1">
    <location>
        <begin position="38"/>
        <end position="57"/>
    </location>
</feature>
<accession>A0A7L6B486</accession>
<evidence type="ECO:0000256" key="1">
    <source>
        <dbReference type="SAM" id="Phobius"/>
    </source>
</evidence>
<keyword evidence="1" id="KW-0472">Membrane</keyword>
<dbReference type="AlphaFoldDB" id="A0A7L6B486"/>
<dbReference type="InterPro" id="IPR000157">
    <property type="entry name" value="TIR_dom"/>
</dbReference>
<dbReference type="InterPro" id="IPR035897">
    <property type="entry name" value="Toll_tir_struct_dom_sf"/>
</dbReference>
<dbReference type="Proteomes" id="UP000510844">
    <property type="component" value="Chromosome"/>
</dbReference>
<reference evidence="3 4" key="2">
    <citation type="journal article" date="2021" name="Mar. Drugs">
        <title>A New Micromonospora Strain with Antibiotic Activity Isolated from the Microbiome of a Mid-Atlantic Deep-Sea Sponge.</title>
        <authorList>
            <person name="Back C.R."/>
            <person name="Stennett H.L."/>
            <person name="Williams S.E."/>
            <person name="Wang L."/>
            <person name="Ojeda Gomez J."/>
            <person name="Abdulle O.M."/>
            <person name="Duffy T."/>
            <person name="Neal C."/>
            <person name="Mantell J."/>
            <person name="Jepson M.A."/>
            <person name="Hendry K.R."/>
            <person name="Powell D."/>
            <person name="Stach J.E.M."/>
            <person name="Essex-Lopresti A.E."/>
            <person name="Willis C.L."/>
            <person name="Curnow P."/>
            <person name="Race P.R."/>
        </authorList>
    </citation>
    <scope>NUCLEOTIDE SEQUENCE [LARGE SCALE GENOMIC DNA]</scope>
    <source>
        <strain evidence="3 4">28ISP2-46</strain>
    </source>
</reference>
<feature type="domain" description="TIR" evidence="2">
    <location>
        <begin position="73"/>
        <end position="196"/>
    </location>
</feature>
<name>A0A7L6B486_9ACTN</name>
<dbReference type="Pfam" id="PF13676">
    <property type="entry name" value="TIR_2"/>
    <property type="match status" value="1"/>
</dbReference>
<protein>
    <submittedName>
        <fullName evidence="3">Toll/interleukin-1 receptor domain-containing protein</fullName>
    </submittedName>
</protein>
<dbReference type="KEGG" id="mfeu:H1D33_26205"/>
<keyword evidence="4" id="KW-1185">Reference proteome</keyword>
<evidence type="ECO:0000313" key="3">
    <source>
        <dbReference type="EMBL" id="QLQ36714.1"/>
    </source>
</evidence>
<dbReference type="RefSeq" id="WP_181569229.1">
    <property type="nucleotide sequence ID" value="NZ_CP059322.2"/>
</dbReference>
<keyword evidence="1" id="KW-1133">Transmembrane helix</keyword>
<proteinExistence type="predicted"/>
<dbReference type="EMBL" id="CP059322">
    <property type="protein sequence ID" value="QLQ36714.1"/>
    <property type="molecule type" value="Genomic_DNA"/>
</dbReference>
<keyword evidence="1" id="KW-0812">Transmembrane</keyword>
<evidence type="ECO:0000313" key="4">
    <source>
        <dbReference type="Proteomes" id="UP000510844"/>
    </source>
</evidence>
<dbReference type="SUPFAM" id="SSF52200">
    <property type="entry name" value="Toll/Interleukin receptor TIR domain"/>
    <property type="match status" value="1"/>
</dbReference>
<reference evidence="4" key="1">
    <citation type="submission" date="2020-07" db="EMBL/GenBank/DDBJ databases">
        <title>A new Micromonospora strain with potent antibiotic activity isolated from the microbiome of a mid-Atlantic deep-sea sponge.</title>
        <authorList>
            <person name="Back C.R."/>
            <person name="Stennett H.L."/>
            <person name="Williams S.E."/>
            <person name="Wang L."/>
            <person name="Ojeda Gomez J."/>
            <person name="Abdulle O.M."/>
            <person name="Duffy T."/>
            <person name="Hendry K.R."/>
            <person name="Powell D."/>
            <person name="Stach J.E."/>
            <person name="Essex-Lopresti A.E."/>
            <person name="Willis C.L."/>
            <person name="Curnow P."/>
            <person name="Race P.R."/>
        </authorList>
    </citation>
    <scope>NUCLEOTIDE SEQUENCE [LARGE SCALE GENOMIC DNA]</scope>
    <source>
        <strain evidence="4">28ISP2-46</strain>
    </source>
</reference>
<sequence>MEVVMSRTARLGLAGAVTAVAVVLMALAASTTTTSAYLAVTGTGLLMSAAAVLWAVANARRQSRAPDVSKSGRRGHVFVSYSRRDIGYVRRLVAFLRDLHIDVWMDEQIPNGTRWDQVLKDRIDTAAVVVLVMSPAAEESNWVNAEVDRARAHGKPLLPLLLKGNVTFGLSRIQHEDVTSGRMPRADFVRRLRDLTGAAQPPLSLPQPGDATRRLLPIPSATRMDVGQFLARLAENRHRRIDVLIGIDESGKSTLLRKLVVDYRDQGDDVRYLDLSLVDWRQALPTQPAASVVFIDHLDRIAEVERFRAAFDIFDRVLPALFSAGLSRLILALSTDWRTSFTEVYRLPPEVMLNKALPDVPFEAHFLRTYSDEELATLCGELGLDADGYRDVSLRRAGVLAMASNTSEQWPQATPSRIRDVLAARWIEAGNGSLDRDARRAMWELVGTLTLQGEPVVLDLEQLSHLLDDRFDRAHLRAQVGGPLRLEAEHVEPDSPAWADLAAARVLRSVLAVRTTTPIISPLRTSVLDTLRGLYDPGDLTAQVDRKLTSIAGADFTAMGYLGPVLATLRARLSPDELLVFRDLSLQGPDHSEVRTIGPQVAAAVEAALLHAMRRSLPGLVRMLNEVQASEHSAYRGGSRVWLTARAWASGLPLRASAESTLAELLPNDGSWRYEDILDIAVTGATTKLMSGNVAALHSCLSGRHDPVEQYLADVWDGVNDGAWDQIDATTRAYVASLDLPPAMTGSLTAIHCRLQRAHLGAQDVRAWRLIDCELLLADFRSCANVELADFSGSNWWAAILPPPARYHLSRSSADPRFLAWCAAPPWSNPYYTSQWPTPFD</sequence>
<dbReference type="GO" id="GO:0007165">
    <property type="term" value="P:signal transduction"/>
    <property type="evidence" value="ECO:0007669"/>
    <property type="project" value="InterPro"/>
</dbReference>
<gene>
    <name evidence="3" type="ORF">H1D33_26205</name>
</gene>
<organism evidence="3 4">
    <name type="scientific">Micromonospora robiginosa</name>
    <dbReference type="NCBI Taxonomy" id="2749844"/>
    <lineage>
        <taxon>Bacteria</taxon>
        <taxon>Bacillati</taxon>
        <taxon>Actinomycetota</taxon>
        <taxon>Actinomycetes</taxon>
        <taxon>Micromonosporales</taxon>
        <taxon>Micromonosporaceae</taxon>
        <taxon>Micromonospora</taxon>
    </lineage>
</organism>
<dbReference type="Gene3D" id="3.40.50.300">
    <property type="entry name" value="P-loop containing nucleotide triphosphate hydrolases"/>
    <property type="match status" value="1"/>
</dbReference>
<keyword evidence="3" id="KW-0675">Receptor</keyword>
<dbReference type="PROSITE" id="PS50104">
    <property type="entry name" value="TIR"/>
    <property type="match status" value="1"/>
</dbReference>
<dbReference type="Gene3D" id="3.40.50.10140">
    <property type="entry name" value="Toll/interleukin-1 receptor homology (TIR) domain"/>
    <property type="match status" value="1"/>
</dbReference>